<gene>
    <name evidence="1" type="ORF">Fcan01_19117</name>
</gene>
<dbReference type="AlphaFoldDB" id="A0A226DM46"/>
<dbReference type="EMBL" id="LNIX01000016">
    <property type="protein sequence ID" value="OXA46293.1"/>
    <property type="molecule type" value="Genomic_DNA"/>
</dbReference>
<name>A0A226DM46_FOLCA</name>
<keyword evidence="2" id="KW-1185">Reference proteome</keyword>
<dbReference type="Proteomes" id="UP000198287">
    <property type="component" value="Unassembled WGS sequence"/>
</dbReference>
<accession>A0A226DM46</accession>
<evidence type="ECO:0000313" key="1">
    <source>
        <dbReference type="EMBL" id="OXA46293.1"/>
    </source>
</evidence>
<sequence length="145" mass="17256">MSQVQERRYWRRVLCIIPGGENFDSNERRGCWHLHVPRAMLPQLWIQIGGLTNNRLLGYRASRCIFPRRANRNIYVICCFSMDVHKDELHQKLIDRGFGEYIHHYTDIREYRGQGEEASTIEQEYDIHDISMEIVNGAEEFELVE</sequence>
<reference evidence="1 2" key="1">
    <citation type="submission" date="2015-12" db="EMBL/GenBank/DDBJ databases">
        <title>The genome of Folsomia candida.</title>
        <authorList>
            <person name="Faddeeva A."/>
            <person name="Derks M.F."/>
            <person name="Anvar Y."/>
            <person name="Smit S."/>
            <person name="Van Straalen N."/>
            <person name="Roelofs D."/>
        </authorList>
    </citation>
    <scope>NUCLEOTIDE SEQUENCE [LARGE SCALE GENOMIC DNA]</scope>
    <source>
        <strain evidence="1 2">VU population</strain>
        <tissue evidence="1">Whole body</tissue>
    </source>
</reference>
<protein>
    <submittedName>
        <fullName evidence="1">Uncharacterized protein</fullName>
    </submittedName>
</protein>
<proteinExistence type="predicted"/>
<comment type="caution">
    <text evidence="1">The sequence shown here is derived from an EMBL/GenBank/DDBJ whole genome shotgun (WGS) entry which is preliminary data.</text>
</comment>
<evidence type="ECO:0000313" key="2">
    <source>
        <dbReference type="Proteomes" id="UP000198287"/>
    </source>
</evidence>
<organism evidence="1 2">
    <name type="scientific">Folsomia candida</name>
    <name type="common">Springtail</name>
    <dbReference type="NCBI Taxonomy" id="158441"/>
    <lineage>
        <taxon>Eukaryota</taxon>
        <taxon>Metazoa</taxon>
        <taxon>Ecdysozoa</taxon>
        <taxon>Arthropoda</taxon>
        <taxon>Hexapoda</taxon>
        <taxon>Collembola</taxon>
        <taxon>Entomobryomorpha</taxon>
        <taxon>Isotomoidea</taxon>
        <taxon>Isotomidae</taxon>
        <taxon>Proisotominae</taxon>
        <taxon>Folsomia</taxon>
    </lineage>
</organism>